<dbReference type="PANTHER" id="PTHR30521">
    <property type="entry name" value="DEFERROCHELATASE/PEROXIDASE"/>
    <property type="match status" value="1"/>
</dbReference>
<evidence type="ECO:0000256" key="2">
    <source>
        <dbReference type="ARBA" id="ARBA00022559"/>
    </source>
</evidence>
<gene>
    <name evidence="8" type="ORF">BON30_35015</name>
</gene>
<dbReference type="InterPro" id="IPR011008">
    <property type="entry name" value="Dimeric_a/b-barrel"/>
</dbReference>
<organism evidence="8 9">
    <name type="scientific">Cystobacter ferrugineus</name>
    <dbReference type="NCBI Taxonomy" id="83449"/>
    <lineage>
        <taxon>Bacteria</taxon>
        <taxon>Pseudomonadati</taxon>
        <taxon>Myxococcota</taxon>
        <taxon>Myxococcia</taxon>
        <taxon>Myxococcales</taxon>
        <taxon>Cystobacterineae</taxon>
        <taxon>Archangiaceae</taxon>
        <taxon>Cystobacter</taxon>
    </lineage>
</organism>
<dbReference type="GO" id="GO:0020037">
    <property type="term" value="F:heme binding"/>
    <property type="evidence" value="ECO:0007669"/>
    <property type="project" value="InterPro"/>
</dbReference>
<dbReference type="PROSITE" id="PS51404">
    <property type="entry name" value="DYP_PEROXIDASE"/>
    <property type="match status" value="1"/>
</dbReference>
<keyword evidence="4" id="KW-0560">Oxidoreductase</keyword>
<dbReference type="Proteomes" id="UP000182229">
    <property type="component" value="Unassembled WGS sequence"/>
</dbReference>
<evidence type="ECO:0000259" key="7">
    <source>
        <dbReference type="Pfam" id="PF21105"/>
    </source>
</evidence>
<dbReference type="SUPFAM" id="SSF54909">
    <property type="entry name" value="Dimeric alpha+beta barrel"/>
    <property type="match status" value="1"/>
</dbReference>
<dbReference type="Pfam" id="PF21105">
    <property type="entry name" value="DyP_N"/>
    <property type="match status" value="1"/>
</dbReference>
<feature type="region of interest" description="Disordered" evidence="6">
    <location>
        <begin position="288"/>
        <end position="309"/>
    </location>
</feature>
<dbReference type="InterPro" id="IPR049509">
    <property type="entry name" value="DyP_N"/>
</dbReference>
<evidence type="ECO:0000256" key="3">
    <source>
        <dbReference type="ARBA" id="ARBA00022723"/>
    </source>
</evidence>
<comment type="caution">
    <text evidence="8">The sequence shown here is derived from an EMBL/GenBank/DDBJ whole genome shotgun (WGS) entry which is preliminary data.</text>
</comment>
<protein>
    <submittedName>
        <fullName evidence="8">Peroxidase</fullName>
    </submittedName>
</protein>
<reference evidence="9" key="1">
    <citation type="submission" date="2016-11" db="EMBL/GenBank/DDBJ databases">
        <authorList>
            <person name="Shukria A."/>
            <person name="Stevens D.C."/>
        </authorList>
    </citation>
    <scope>NUCLEOTIDE SEQUENCE [LARGE SCALE GENOMIC DNA]</scope>
    <source>
        <strain evidence="9">Cbfe23</strain>
    </source>
</reference>
<dbReference type="RefSeq" id="WP_071902876.1">
    <property type="nucleotide sequence ID" value="NZ_MPIN01000012.1"/>
</dbReference>
<comment type="cofactor">
    <cofactor evidence="1">
        <name>heme b</name>
        <dbReference type="ChEBI" id="CHEBI:60344"/>
    </cofactor>
</comment>
<evidence type="ECO:0000256" key="1">
    <source>
        <dbReference type="ARBA" id="ARBA00001970"/>
    </source>
</evidence>
<evidence type="ECO:0000256" key="6">
    <source>
        <dbReference type="SAM" id="MobiDB-lite"/>
    </source>
</evidence>
<dbReference type="AlphaFoldDB" id="A0A1L9B0T1"/>
<evidence type="ECO:0000256" key="4">
    <source>
        <dbReference type="ARBA" id="ARBA00023002"/>
    </source>
</evidence>
<dbReference type="STRING" id="83449.BON30_35015"/>
<feature type="domain" description="DyP dimeric alpha+beta barrel" evidence="7">
    <location>
        <begin position="4"/>
        <end position="136"/>
    </location>
</feature>
<dbReference type="EMBL" id="MPIN01000012">
    <property type="protein sequence ID" value="OJH35846.1"/>
    <property type="molecule type" value="Genomic_DNA"/>
</dbReference>
<dbReference type="PANTHER" id="PTHR30521:SF5">
    <property type="entry name" value="BLR4509 PROTEIN"/>
    <property type="match status" value="1"/>
</dbReference>
<dbReference type="GO" id="GO:0046872">
    <property type="term" value="F:metal ion binding"/>
    <property type="evidence" value="ECO:0007669"/>
    <property type="project" value="UniProtKB-KW"/>
</dbReference>
<reference evidence="8 9" key="2">
    <citation type="submission" date="2016-12" db="EMBL/GenBank/DDBJ databases">
        <title>Draft Genome Sequence of Cystobacter ferrugineus Strain Cbfe23.</title>
        <authorList>
            <person name="Akbar S."/>
            <person name="Dowd S.E."/>
            <person name="Stevens D.C."/>
        </authorList>
    </citation>
    <scope>NUCLEOTIDE SEQUENCE [LARGE SCALE GENOMIC DNA]</scope>
    <source>
        <strain evidence="8 9">Cbfe23</strain>
    </source>
</reference>
<sequence>MATAAFLLLKIQDAGPFRAWLREILKGELTTAAEIPTERLERWTACMNVAFTWHGLKALGLDKDALQTFPFEFRKGMAGRAHVLGDTGTSAPEHWEFGGTRPGGPRDEDIHVLLMLYARNEEELCARLVRQRTLFAKAGVQELYCQRAAHPRDKHGQLTSREPFGFEDGVSQPVIQGFRKHERPSEDYDSPIAAGEFILGHDNEYQEKPLSPTVHESRDSLGRLNAAAQAGRKDLGLDGSYLVLRKLQQDVDGFNAFVEQKSKELTDGCPQDDEKKKEWLKAKLMGRWSNGAPLKPDQLEAPEPGPHGHSNAFTYSEDDAAGLGCPMTSHIRRANPRDSLAPEPGLSKLVSRRHRLLRRGIPYRCEPQTENTSPEQGLIFIALNAQLGRQFEFVQQSWLHNEKFGRLYDERDPVSSNQESGVMTIPMKPLRRCVTGIQSFVTMKGGGYFFMPGVSALEFLAHLEPTTD</sequence>
<evidence type="ECO:0000256" key="5">
    <source>
        <dbReference type="ARBA" id="ARBA00023004"/>
    </source>
</evidence>
<keyword evidence="9" id="KW-1185">Reference proteome</keyword>
<dbReference type="GO" id="GO:0004601">
    <property type="term" value="F:peroxidase activity"/>
    <property type="evidence" value="ECO:0007669"/>
    <property type="project" value="UniProtKB-KW"/>
</dbReference>
<keyword evidence="3" id="KW-0479">Metal-binding</keyword>
<evidence type="ECO:0000313" key="8">
    <source>
        <dbReference type="EMBL" id="OJH35846.1"/>
    </source>
</evidence>
<name>A0A1L9B0T1_9BACT</name>
<keyword evidence="5" id="KW-0408">Iron</keyword>
<proteinExistence type="predicted"/>
<accession>A0A1L9B0T1</accession>
<dbReference type="InterPro" id="IPR006314">
    <property type="entry name" value="Dyp_peroxidase"/>
</dbReference>
<evidence type="ECO:0000313" key="9">
    <source>
        <dbReference type="Proteomes" id="UP000182229"/>
    </source>
</evidence>
<keyword evidence="2 8" id="KW-0575">Peroxidase</keyword>
<dbReference type="GO" id="GO:0005829">
    <property type="term" value="C:cytosol"/>
    <property type="evidence" value="ECO:0007669"/>
    <property type="project" value="TreeGrafter"/>
</dbReference>